<feature type="domain" description="KASH5-like coiled-coil" evidence="5">
    <location>
        <begin position="224"/>
        <end position="413"/>
    </location>
</feature>
<evidence type="ECO:0000256" key="2">
    <source>
        <dbReference type="SAM" id="MobiDB-lite"/>
    </source>
</evidence>
<feature type="compositionally biased region" description="Basic and acidic residues" evidence="2">
    <location>
        <begin position="495"/>
        <end position="516"/>
    </location>
</feature>
<dbReference type="InterPro" id="IPR039508">
    <property type="entry name" value="KASH5_EF-hand-like_dom"/>
</dbReference>
<keyword evidence="3" id="KW-0812">Transmembrane</keyword>
<dbReference type="Pfam" id="PF14662">
    <property type="entry name" value="KASH_CCD"/>
    <property type="match status" value="1"/>
</dbReference>
<comment type="caution">
    <text evidence="6">The sequence shown here is derived from an EMBL/GenBank/DDBJ whole genome shotgun (WGS) entry which is preliminary data.</text>
</comment>
<keyword evidence="7" id="KW-1185">Reference proteome</keyword>
<evidence type="ECO:0000313" key="7">
    <source>
        <dbReference type="Proteomes" id="UP000593571"/>
    </source>
</evidence>
<evidence type="ECO:0008006" key="8">
    <source>
        <dbReference type="Google" id="ProtNLM"/>
    </source>
</evidence>
<dbReference type="EMBL" id="JACASE010000014">
    <property type="protein sequence ID" value="KAF6409248.1"/>
    <property type="molecule type" value="Genomic_DNA"/>
</dbReference>
<dbReference type="GO" id="GO:0034397">
    <property type="term" value="P:telomere localization"/>
    <property type="evidence" value="ECO:0007669"/>
    <property type="project" value="InterPro"/>
</dbReference>
<gene>
    <name evidence="6" type="ORF">HJG63_002223</name>
</gene>
<evidence type="ECO:0000256" key="3">
    <source>
        <dbReference type="SAM" id="Phobius"/>
    </source>
</evidence>
<evidence type="ECO:0000256" key="1">
    <source>
        <dbReference type="SAM" id="Coils"/>
    </source>
</evidence>
<dbReference type="PANTHER" id="PTHR47300:SF1">
    <property type="entry name" value="PROTEIN KASH5"/>
    <property type="match status" value="1"/>
</dbReference>
<feature type="coiled-coil region" evidence="1">
    <location>
        <begin position="232"/>
        <end position="346"/>
    </location>
</feature>
<dbReference type="AlphaFoldDB" id="A0A7J8CEJ4"/>
<dbReference type="GO" id="GO:0051225">
    <property type="term" value="P:spindle assembly"/>
    <property type="evidence" value="ECO:0007669"/>
    <property type="project" value="TreeGrafter"/>
</dbReference>
<dbReference type="GO" id="GO:0000800">
    <property type="term" value="C:lateral element"/>
    <property type="evidence" value="ECO:0007669"/>
    <property type="project" value="TreeGrafter"/>
</dbReference>
<dbReference type="GO" id="GO:0007015">
    <property type="term" value="P:actin filament organization"/>
    <property type="evidence" value="ECO:0007669"/>
    <property type="project" value="TreeGrafter"/>
</dbReference>
<feature type="region of interest" description="Disordered" evidence="2">
    <location>
        <begin position="475"/>
        <end position="554"/>
    </location>
</feature>
<dbReference type="GO" id="GO:0005640">
    <property type="term" value="C:nuclear outer membrane"/>
    <property type="evidence" value="ECO:0007669"/>
    <property type="project" value="TreeGrafter"/>
</dbReference>
<dbReference type="InterPro" id="IPR028168">
    <property type="entry name" value="KASH5_CC"/>
</dbReference>
<dbReference type="Pfam" id="PF14658">
    <property type="entry name" value="EF-hand_9"/>
    <property type="match status" value="1"/>
</dbReference>
<keyword evidence="1" id="KW-0175">Coiled coil</keyword>
<reference evidence="6 7" key="1">
    <citation type="journal article" date="2020" name="Nature">
        <title>Six reference-quality genomes reveal evolution of bat adaptations.</title>
        <authorList>
            <person name="Jebb D."/>
            <person name="Huang Z."/>
            <person name="Pippel M."/>
            <person name="Hughes G.M."/>
            <person name="Lavrichenko K."/>
            <person name="Devanna P."/>
            <person name="Winkler S."/>
            <person name="Jermiin L.S."/>
            <person name="Skirmuntt E.C."/>
            <person name="Katzourakis A."/>
            <person name="Burkitt-Gray L."/>
            <person name="Ray D.A."/>
            <person name="Sullivan K.A.M."/>
            <person name="Roscito J.G."/>
            <person name="Kirilenko B.M."/>
            <person name="Davalos L.M."/>
            <person name="Corthals A.P."/>
            <person name="Power M.L."/>
            <person name="Jones G."/>
            <person name="Ransome R.D."/>
            <person name="Dechmann D.K.N."/>
            <person name="Locatelli A.G."/>
            <person name="Puechmaille S.J."/>
            <person name="Fedrigo O."/>
            <person name="Jarvis E.D."/>
            <person name="Hiller M."/>
            <person name="Vernes S.C."/>
            <person name="Myers E.W."/>
            <person name="Teeling E.C."/>
        </authorList>
    </citation>
    <scope>NUCLEOTIDE SEQUENCE [LARGE SCALE GENOMIC DNA]</scope>
    <source>
        <strain evidence="6">MRouAeg1</strain>
        <tissue evidence="6">Muscle</tissue>
    </source>
</reference>
<dbReference type="GO" id="GO:0070840">
    <property type="term" value="F:dynein complex binding"/>
    <property type="evidence" value="ECO:0007669"/>
    <property type="project" value="TreeGrafter"/>
</dbReference>
<feature type="domain" description="Protein KASH5 EF-hand-like" evidence="4">
    <location>
        <begin position="106"/>
        <end position="173"/>
    </location>
</feature>
<dbReference type="GO" id="GO:0090220">
    <property type="term" value="P:chromosome localization to nuclear envelope involved in homologous chromosome segregation"/>
    <property type="evidence" value="ECO:0007669"/>
    <property type="project" value="TreeGrafter"/>
</dbReference>
<dbReference type="Proteomes" id="UP000593571">
    <property type="component" value="Unassembled WGS sequence"/>
</dbReference>
<keyword evidence="3" id="KW-0472">Membrane</keyword>
<dbReference type="GO" id="GO:0000781">
    <property type="term" value="C:chromosome, telomeric region"/>
    <property type="evidence" value="ECO:0007669"/>
    <property type="project" value="TreeGrafter"/>
</dbReference>
<proteinExistence type="predicted"/>
<dbReference type="InterPro" id="IPR028170">
    <property type="entry name" value="KASH5"/>
</dbReference>
<evidence type="ECO:0000313" key="6">
    <source>
        <dbReference type="EMBL" id="KAF6409248.1"/>
    </source>
</evidence>
<name>A0A7J8CEJ4_ROUAE</name>
<feature type="coiled-coil region" evidence="1">
    <location>
        <begin position="382"/>
        <end position="409"/>
    </location>
</feature>
<feature type="compositionally biased region" description="Low complexity" evidence="2">
    <location>
        <begin position="540"/>
        <end position="552"/>
    </location>
</feature>
<accession>A0A7J8CEJ4</accession>
<dbReference type="GO" id="GO:0090619">
    <property type="term" value="C:meiotic spindle pole"/>
    <property type="evidence" value="ECO:0007669"/>
    <property type="project" value="TreeGrafter"/>
</dbReference>
<organism evidence="6 7">
    <name type="scientific">Rousettus aegyptiacus</name>
    <name type="common">Egyptian fruit bat</name>
    <name type="synonym">Pteropus aegyptiacus</name>
    <dbReference type="NCBI Taxonomy" id="9407"/>
    <lineage>
        <taxon>Eukaryota</taxon>
        <taxon>Metazoa</taxon>
        <taxon>Chordata</taxon>
        <taxon>Craniata</taxon>
        <taxon>Vertebrata</taxon>
        <taxon>Euteleostomi</taxon>
        <taxon>Mammalia</taxon>
        <taxon>Eutheria</taxon>
        <taxon>Laurasiatheria</taxon>
        <taxon>Chiroptera</taxon>
        <taxon>Yinpterochiroptera</taxon>
        <taxon>Pteropodoidea</taxon>
        <taxon>Pteropodidae</taxon>
        <taxon>Rousettinae</taxon>
        <taxon>Rousettus</taxon>
    </lineage>
</organism>
<evidence type="ECO:0000259" key="5">
    <source>
        <dbReference type="Pfam" id="PF14662"/>
    </source>
</evidence>
<dbReference type="GO" id="GO:0051653">
    <property type="term" value="P:spindle localization"/>
    <property type="evidence" value="ECO:0007669"/>
    <property type="project" value="TreeGrafter"/>
</dbReference>
<dbReference type="PANTHER" id="PTHR47300">
    <property type="entry name" value="PROTEIN KASH5"/>
    <property type="match status" value="1"/>
</dbReference>
<evidence type="ECO:0000259" key="4">
    <source>
        <dbReference type="Pfam" id="PF14658"/>
    </source>
</evidence>
<protein>
    <recommendedName>
        <fullName evidence="8">Coiled-coil domain containing 155</fullName>
    </recommendedName>
</protein>
<feature type="region of interest" description="Disordered" evidence="2">
    <location>
        <begin position="195"/>
        <end position="222"/>
    </location>
</feature>
<feature type="transmembrane region" description="Helical" evidence="3">
    <location>
        <begin position="591"/>
        <end position="611"/>
    </location>
</feature>
<sequence>MRSRSRPAPSPRSGGNSARALRPWATAVRRSWPASSGVLPAAIPFSVLASDGRKLLASPATAEQRGWPMDLPESLAGSPATKMYLWDQAEEGSLGTLLNSEEQILNSMFEACDPQRTGFVAVTHILAYLEAMTGRSPQDTRLQTLAHSLDPNGEGPQATVDLHTFLVIMRDWIAACQLDGGLELEEETAFEGALTPQHLPSGCPEESANLESFGGEDPRPELPATADLLSSLEDLELSNRRLAGENAKLQRSVETAEEGSARLGEEITALRKQLRSTQQALQFAKAVDEELEDLKSLAKSLEEQNRSLLAQARQTEKEQQHLVAEIETLQKENGKLLAEQDGVKRRTEELAMEKDALKRQLYECERLICQRDADLSERTCHAESLAKTLEEYKTTTQELRLEISHLEEQLSQTHEGPEEIPEGAQARRVDWTKLPPPSLGMEIQAIRQKQEVAAADLSSPLCGVWRWEEAVKESDEEAEFLPEPPTEGQRNFQGEPRHPQKGRKEQSMWLPRREDKAEEETQVMAELPIPLGDSHPRDISGSSPESPASSDPQRALVPVEKELVPVRRPGWGQLCLCPLHPQQLRVAQHPLIPAPVLGLLLLLLLFILLLGQSPPPTWPHLQLCYLQPPPV</sequence>
<dbReference type="GO" id="GO:0007129">
    <property type="term" value="P:homologous chromosome pairing at meiosis"/>
    <property type="evidence" value="ECO:0007669"/>
    <property type="project" value="TreeGrafter"/>
</dbReference>
<keyword evidence="3" id="KW-1133">Transmembrane helix</keyword>
<dbReference type="GO" id="GO:0034993">
    <property type="term" value="C:meiotic nuclear membrane microtubule tethering complex"/>
    <property type="evidence" value="ECO:0007669"/>
    <property type="project" value="InterPro"/>
</dbReference>
<feature type="region of interest" description="Disordered" evidence="2">
    <location>
        <begin position="1"/>
        <end position="20"/>
    </location>
</feature>